<reference evidence="1 2" key="1">
    <citation type="submission" date="2020-12" db="EMBL/GenBank/DDBJ databases">
        <title>Genomic characterization of four novel bacteriophages infecting Klebsiella pneumoniae.</title>
        <authorList>
            <person name="Estrada Bonilla B."/>
            <person name="Costa A.R."/>
            <person name="van Rossum T."/>
            <person name="Hagedoorn S."/>
            <person name="Wallinga H."/>
            <person name="Xiao M."/>
            <person name="Song W."/>
            <person name="Haas P.-J."/>
            <person name="Nobrega F.L."/>
            <person name="Brouns S.J.J."/>
        </authorList>
    </citation>
    <scope>NUCLEOTIDE SEQUENCE [LARGE SCALE GENOMIC DNA]</scope>
</reference>
<name>A0A7U0GBC6_9CAUD</name>
<gene>
    <name evidence="1" type="ORF">vBKpMFBKp24_304</name>
</gene>
<dbReference type="EMBL" id="MW394391">
    <property type="protein sequence ID" value="QQV92004.1"/>
    <property type="molecule type" value="Genomic_DNA"/>
</dbReference>
<dbReference type="Proteomes" id="UP000596381">
    <property type="component" value="Segment"/>
</dbReference>
<evidence type="ECO:0000313" key="1">
    <source>
        <dbReference type="EMBL" id="QQV92004.1"/>
    </source>
</evidence>
<protein>
    <submittedName>
        <fullName evidence="1">Putative tail fiber protein</fullName>
    </submittedName>
</protein>
<sequence length="755" mass="82329">MQTNFIQPGGSTSVQSSGEVLSQLLNIPQTSISSLEVGNDLTNYSFAILPESKEIFNTTAITGVVSGVSVTGTTATVTTNAGSFTVLAFPSTLTTVSVATIADLRKFEPWYAGQKIILERAVQGGPLINIIANYDSSDVASADNDFSIMVTPKGARWKVDVSKGVDIRLAGVKSDGTGTGAAIQKIVDFTTAKISANKNTFGVSTQIFFPQFSDKYVLEKQVKIPSFFSLVSYGNIYLVTSLTNDDAIVITNEGITGVAAGQMPDSNFVDTQGSNFFNANGGSFFILGPGKSTSNAAGIRIATYGTLPMSVRDLNVKNFRVEGFKYGLRINYINFYCNTFSDFNIANNQIGVWFETNQTIVNSGEKIVFINGVIGNNDTAHFWFDKGAIVSIIDTSLDYTAGDVFRCSLYSSNTRVTMERGWIEGFGNMLVNQPQLTQIYPGNTWNIRNIFMFNGVYLYPNQYTSPYYSDTFRANHARQMISCPTKDLGVTFNECAWSLSDYYWAPYYSLTGQGTVAGYGDNTGDQFVCVVKGGYNTLAPSGSLRATTPVLSDYQQSLMGWRWKWDTVATDTDFNNQTDSRTQHKFSFTGTGVTITKLATLDEDGLATIKITSTLASNVITLECLKRFDSANNFNPLFASAISVRLGSDYVSGLYLYNYIKYYDTPTYTGTVSGSVATITETRSQLANTQGTSVGVDSHFNKKKTLTGLTDVGYIAFPMSVRKAAYSDQIGVSINFTGLVGTIYVKAPVHWFINE</sequence>
<accession>A0A7U0GBC6</accession>
<dbReference type="Gene3D" id="3.30.2020.50">
    <property type="match status" value="1"/>
</dbReference>
<evidence type="ECO:0000313" key="2">
    <source>
        <dbReference type="Proteomes" id="UP000596381"/>
    </source>
</evidence>
<organism evidence="1 2">
    <name type="scientific">Klebsiella phage vB_KpM_FBKp24</name>
    <dbReference type="NCBI Taxonomy" id="2801834"/>
    <lineage>
        <taxon>Viruses</taxon>
        <taxon>Duplodnaviria</taxon>
        <taxon>Heunggongvirae</taxon>
        <taxon>Uroviricota</taxon>
        <taxon>Caudoviricetes</taxon>
        <taxon>Chimalliviridae</taxon>
        <taxon>Maaswegvirus</taxon>
        <taxon>Maaswegvirus Kp24</taxon>
    </lineage>
</organism>
<keyword evidence="2" id="KW-1185">Reference proteome</keyword>
<proteinExistence type="predicted"/>